<dbReference type="Pfam" id="PF03781">
    <property type="entry name" value="FGE-sulfatase"/>
    <property type="match status" value="1"/>
</dbReference>
<dbReference type="PANTHER" id="PTHR23150">
    <property type="entry name" value="SULFATASE MODIFYING FACTOR 1, 2"/>
    <property type="match status" value="1"/>
</dbReference>
<dbReference type="Gene3D" id="3.90.1580.10">
    <property type="entry name" value="paralog of FGE (formylglycine-generating enzyme)"/>
    <property type="match status" value="1"/>
</dbReference>
<dbReference type="RefSeq" id="WP_052041298.1">
    <property type="nucleotide sequence ID" value="NZ_ARXV01000001.1"/>
</dbReference>
<dbReference type="GO" id="GO:0120147">
    <property type="term" value="F:formylglycine-generating oxidase activity"/>
    <property type="evidence" value="ECO:0007669"/>
    <property type="project" value="TreeGrafter"/>
</dbReference>
<accession>A0A095SQI8</accession>
<dbReference type="PATRIC" id="fig|1177154.3.peg.247"/>
<reference evidence="2 3" key="1">
    <citation type="submission" date="2012-09" db="EMBL/GenBank/DDBJ databases">
        <title>Genome Sequence of alkane-degrading Bacterium Alcanivorax sp. 19-m-6.</title>
        <authorList>
            <person name="Lai Q."/>
            <person name="Shao Z."/>
        </authorList>
    </citation>
    <scope>NUCLEOTIDE SEQUENCE [LARGE SCALE GENOMIC DNA]</scope>
    <source>
        <strain evidence="2 3">19-m-6</strain>
    </source>
</reference>
<dbReference type="AlphaFoldDB" id="A0A095SQI8"/>
<dbReference type="PANTHER" id="PTHR23150:SF19">
    <property type="entry name" value="FORMYLGLYCINE-GENERATING ENZYME"/>
    <property type="match status" value="1"/>
</dbReference>
<keyword evidence="3" id="KW-1185">Reference proteome</keyword>
<protein>
    <submittedName>
        <fullName evidence="2">Sulfatase-modifying factor protein</fullName>
    </submittedName>
</protein>
<dbReference type="InterPro" id="IPR042095">
    <property type="entry name" value="SUMF_sf"/>
</dbReference>
<proteinExistence type="predicted"/>
<dbReference type="EMBL" id="ARXV01000001">
    <property type="protein sequence ID" value="KGD66579.1"/>
    <property type="molecule type" value="Genomic_DNA"/>
</dbReference>
<evidence type="ECO:0000313" key="2">
    <source>
        <dbReference type="EMBL" id="KGD66579.1"/>
    </source>
</evidence>
<organism evidence="2 3">
    <name type="scientific">Alcanivorax nanhaiticus</name>
    <dbReference type="NCBI Taxonomy" id="1177154"/>
    <lineage>
        <taxon>Bacteria</taxon>
        <taxon>Pseudomonadati</taxon>
        <taxon>Pseudomonadota</taxon>
        <taxon>Gammaproteobacteria</taxon>
        <taxon>Oceanospirillales</taxon>
        <taxon>Alcanivoracaceae</taxon>
        <taxon>Alcanivorax</taxon>
    </lineage>
</organism>
<dbReference type="InterPro" id="IPR005532">
    <property type="entry name" value="SUMF_dom"/>
</dbReference>
<dbReference type="InterPro" id="IPR016187">
    <property type="entry name" value="CTDL_fold"/>
</dbReference>
<dbReference type="PROSITE" id="PS51257">
    <property type="entry name" value="PROKAR_LIPOPROTEIN"/>
    <property type="match status" value="1"/>
</dbReference>
<evidence type="ECO:0000259" key="1">
    <source>
        <dbReference type="Pfam" id="PF03781"/>
    </source>
</evidence>
<dbReference type="eggNOG" id="COG1262">
    <property type="taxonomic scope" value="Bacteria"/>
</dbReference>
<gene>
    <name evidence="2" type="ORF">Y5S_00246</name>
</gene>
<dbReference type="Proteomes" id="UP000029444">
    <property type="component" value="Unassembled WGS sequence"/>
</dbReference>
<comment type="caution">
    <text evidence="2">The sequence shown here is derived from an EMBL/GenBank/DDBJ whole genome shotgun (WGS) entry which is preliminary data.</text>
</comment>
<dbReference type="STRING" id="1177154.Y5S_00246"/>
<sequence>MNRHFPLFHTLPIVSLLLLSGCGESADISEAEQRVIDHTLKSLVFVEGGTFTMGHPQFTKTVEVTLDSYSIQAYEVSYWEFDTFTEATDRPFLNEEAMGEPLREPANSAWRVTWYDAQAYCHWLGELTNLPFELPTEAQWEYAATSRGSSRALYATDDGTQDWGRNYRGGPNTPWHPEPSGTYPPNPLGMYDMTGNVAEWVLDWHDKNYYEKSPGLNPHGPATGTTKIYRGGSVVGTQRYNVLYRRSPGLKPEDKQGGARCVVNQPKVIVSSIQQEREDNN</sequence>
<dbReference type="SUPFAM" id="SSF56436">
    <property type="entry name" value="C-type lectin-like"/>
    <property type="match status" value="1"/>
</dbReference>
<feature type="domain" description="Sulfatase-modifying factor enzyme-like" evidence="1">
    <location>
        <begin position="41"/>
        <end position="262"/>
    </location>
</feature>
<evidence type="ECO:0000313" key="3">
    <source>
        <dbReference type="Proteomes" id="UP000029444"/>
    </source>
</evidence>
<name>A0A095SQI8_9GAMM</name>
<dbReference type="InterPro" id="IPR051043">
    <property type="entry name" value="Sulfatase_Mod_Factor_Kinase"/>
</dbReference>